<evidence type="ECO:0000256" key="5">
    <source>
        <dbReference type="RuleBase" id="RU003345"/>
    </source>
</evidence>
<reference evidence="7 8" key="1">
    <citation type="journal article" date="2019" name="Sci. Rep.">
        <title>Comparative genomics of chytrid fungi reveal insights into the obligate biotrophic and pathogenic lifestyle of Synchytrium endobioticum.</title>
        <authorList>
            <person name="van de Vossenberg B.T.L.H."/>
            <person name="Warris S."/>
            <person name="Nguyen H.D.T."/>
            <person name="van Gent-Pelzer M.P.E."/>
            <person name="Joly D.L."/>
            <person name="van de Geest H.C."/>
            <person name="Bonants P.J.M."/>
            <person name="Smith D.S."/>
            <person name="Levesque C.A."/>
            <person name="van der Lee T.A.J."/>
        </authorList>
    </citation>
    <scope>NUCLEOTIDE SEQUENCE [LARGE SCALE GENOMIC DNA]</scope>
    <source>
        <strain evidence="7 8">CBS 809.83</strain>
    </source>
</reference>
<dbReference type="FunFam" id="3.40.309.10:FF:000009">
    <property type="entry name" value="Aldehyde dehydrogenase A"/>
    <property type="match status" value="1"/>
</dbReference>
<dbReference type="GO" id="GO:0016620">
    <property type="term" value="F:oxidoreductase activity, acting on the aldehyde or oxo group of donors, NAD or NADP as acceptor"/>
    <property type="evidence" value="ECO:0007669"/>
    <property type="project" value="InterPro"/>
</dbReference>
<dbReference type="PROSITE" id="PS00687">
    <property type="entry name" value="ALDEHYDE_DEHYDR_GLU"/>
    <property type="match status" value="1"/>
</dbReference>
<protein>
    <recommendedName>
        <fullName evidence="6">Aldehyde dehydrogenase domain-containing protein</fullName>
    </recommendedName>
</protein>
<dbReference type="Gene3D" id="3.40.309.10">
    <property type="entry name" value="Aldehyde Dehydrogenase, Chain A, domain 2"/>
    <property type="match status" value="1"/>
</dbReference>
<comment type="similarity">
    <text evidence="1 5">Belongs to the aldehyde dehydrogenase family.</text>
</comment>
<sequence>MPEYTIISPANGKPYVTKQLSSAEDARTAVDRAVKAFPSWRQNPLSERIKVVEKFVDAFVAQKDAIAEELAWLMGRPAKQNGGEVKGFEERARHMISIAESSLCDVPAVPQKEGLQRFIRREPLGVIFVIAAWNYPYLIAVNGVVPALLAGNTVILKQAPQTFPCAERFGTAFKEAGLPEGVFQYLHVDHPTAESIIKNPQIAHVLFTGSVRGGREVCKIAAERFIGVGLELGGKDAAYVREDADVAYAAENLVDGAMYNSGQSCCGIERVYAHEKVYDALVEKMVEVTKNYKLGDPLSPETNLGPVVRTESADLVREHIKDAVSKGAKLHIDECLFPASKAGTPYVAPQILTNVTHQMRVMTEESFGPIVGVMKVKNDEEAIKLINDSEFGLTSSIWTKDADAGLALGDQIQTGTVFMNRCDYLDPALPWTGVKNSGRGVTLSPLGFEHITRPKSFHFRVKT</sequence>
<dbReference type="InterPro" id="IPR015590">
    <property type="entry name" value="Aldehyde_DH_dom"/>
</dbReference>
<evidence type="ECO:0000256" key="3">
    <source>
        <dbReference type="ARBA" id="ARBA00023002"/>
    </source>
</evidence>
<evidence type="ECO:0000256" key="1">
    <source>
        <dbReference type="ARBA" id="ARBA00009986"/>
    </source>
</evidence>
<dbReference type="InterPro" id="IPR016162">
    <property type="entry name" value="Ald_DH_N"/>
</dbReference>
<dbReference type="Pfam" id="PF00171">
    <property type="entry name" value="Aldedh"/>
    <property type="match status" value="1"/>
</dbReference>
<keyword evidence="2" id="KW-0521">NADP</keyword>
<dbReference type="InterPro" id="IPR016161">
    <property type="entry name" value="Ald_DH/histidinol_DH"/>
</dbReference>
<evidence type="ECO:0000313" key="7">
    <source>
        <dbReference type="EMBL" id="TPX59283.1"/>
    </source>
</evidence>
<dbReference type="Gene3D" id="3.40.605.10">
    <property type="entry name" value="Aldehyde Dehydrogenase, Chain A, domain 1"/>
    <property type="match status" value="1"/>
</dbReference>
<feature type="active site" evidence="4">
    <location>
        <position position="231"/>
    </location>
</feature>
<evidence type="ECO:0000256" key="2">
    <source>
        <dbReference type="ARBA" id="ARBA00022857"/>
    </source>
</evidence>
<dbReference type="CDD" id="cd07102">
    <property type="entry name" value="ALDH_EDX86601"/>
    <property type="match status" value="1"/>
</dbReference>
<evidence type="ECO:0000313" key="8">
    <source>
        <dbReference type="Proteomes" id="UP000318582"/>
    </source>
</evidence>
<dbReference type="SUPFAM" id="SSF53720">
    <property type="entry name" value="ALDH-like"/>
    <property type="match status" value="1"/>
</dbReference>
<dbReference type="EMBL" id="QEAQ01000027">
    <property type="protein sequence ID" value="TPX59283.1"/>
    <property type="molecule type" value="Genomic_DNA"/>
</dbReference>
<keyword evidence="3 5" id="KW-0560">Oxidoreductase</keyword>
<accession>A0A507E5D5</accession>
<gene>
    <name evidence="7" type="ORF">PhCBS80983_g02599</name>
</gene>
<dbReference type="InterPro" id="IPR016163">
    <property type="entry name" value="Ald_DH_C"/>
</dbReference>
<dbReference type="STRING" id="109895.A0A507E5D5"/>
<evidence type="ECO:0000259" key="6">
    <source>
        <dbReference type="Pfam" id="PF00171"/>
    </source>
</evidence>
<organism evidence="7 8">
    <name type="scientific">Powellomyces hirtus</name>
    <dbReference type="NCBI Taxonomy" id="109895"/>
    <lineage>
        <taxon>Eukaryota</taxon>
        <taxon>Fungi</taxon>
        <taxon>Fungi incertae sedis</taxon>
        <taxon>Chytridiomycota</taxon>
        <taxon>Chytridiomycota incertae sedis</taxon>
        <taxon>Chytridiomycetes</taxon>
        <taxon>Spizellomycetales</taxon>
        <taxon>Powellomycetaceae</taxon>
        <taxon>Powellomyces</taxon>
    </lineage>
</organism>
<name>A0A507E5D5_9FUNG</name>
<keyword evidence="8" id="KW-1185">Reference proteome</keyword>
<dbReference type="AlphaFoldDB" id="A0A507E5D5"/>
<comment type="caution">
    <text evidence="7">The sequence shown here is derived from an EMBL/GenBank/DDBJ whole genome shotgun (WGS) entry which is preliminary data.</text>
</comment>
<feature type="domain" description="Aldehyde dehydrogenase" evidence="6">
    <location>
        <begin position="4"/>
        <end position="456"/>
    </location>
</feature>
<proteinExistence type="inferred from homology"/>
<dbReference type="Proteomes" id="UP000318582">
    <property type="component" value="Unassembled WGS sequence"/>
</dbReference>
<evidence type="ECO:0000256" key="4">
    <source>
        <dbReference type="PROSITE-ProRule" id="PRU10007"/>
    </source>
</evidence>
<dbReference type="PANTHER" id="PTHR11699">
    <property type="entry name" value="ALDEHYDE DEHYDROGENASE-RELATED"/>
    <property type="match status" value="1"/>
</dbReference>
<dbReference type="InterPro" id="IPR029510">
    <property type="entry name" value="Ald_DH_CS_GLU"/>
</dbReference>
<dbReference type="FunFam" id="3.40.605.10:FF:000012">
    <property type="entry name" value="NAD-dependent succinate-semialdehyde dehydrogenase"/>
    <property type="match status" value="1"/>
</dbReference>